<evidence type="ECO:0000313" key="2">
    <source>
        <dbReference type="Proteomes" id="UP001165186"/>
    </source>
</evidence>
<sequence>MSAPGSSARGARRTKEPKGKEKEKEQDAPKYTPHNHLGGGEIQDFTINPFQHEKISLFSILKNEEEMEVLFQDIGKVKYLIGDLLQYIQQEQGKKIEAAVEFNELLRNFKNLEEGSA</sequence>
<accession>A0ACB5SDY2</accession>
<dbReference type="Proteomes" id="UP001165186">
    <property type="component" value="Unassembled WGS sequence"/>
</dbReference>
<reference evidence="1" key="1">
    <citation type="submission" date="2024-09" db="EMBL/GenBank/DDBJ databases">
        <title>Draft Genome Sequences of Neofusicoccum parvum.</title>
        <authorList>
            <person name="Ashida A."/>
            <person name="Camagna M."/>
            <person name="Tanaka A."/>
            <person name="Takemoto D."/>
        </authorList>
    </citation>
    <scope>NUCLEOTIDE SEQUENCE</scope>
    <source>
        <strain evidence="1">PPO83</strain>
    </source>
</reference>
<protein>
    <submittedName>
        <fullName evidence="1">Uncharacterized protein</fullName>
    </submittedName>
</protein>
<name>A0ACB5SDY2_9PEZI</name>
<organism evidence="1 2">
    <name type="scientific">Neofusicoccum parvum</name>
    <dbReference type="NCBI Taxonomy" id="310453"/>
    <lineage>
        <taxon>Eukaryota</taxon>
        <taxon>Fungi</taxon>
        <taxon>Dikarya</taxon>
        <taxon>Ascomycota</taxon>
        <taxon>Pezizomycotina</taxon>
        <taxon>Dothideomycetes</taxon>
        <taxon>Dothideomycetes incertae sedis</taxon>
        <taxon>Botryosphaeriales</taxon>
        <taxon>Botryosphaeriaceae</taxon>
        <taxon>Neofusicoccum</taxon>
    </lineage>
</organism>
<evidence type="ECO:0000313" key="1">
    <source>
        <dbReference type="EMBL" id="GME36691.1"/>
    </source>
</evidence>
<comment type="caution">
    <text evidence="1">The sequence shown here is derived from an EMBL/GenBank/DDBJ whole genome shotgun (WGS) entry which is preliminary data.</text>
</comment>
<dbReference type="EMBL" id="BSXG01000300">
    <property type="protein sequence ID" value="GME36691.1"/>
    <property type="molecule type" value="Genomic_DNA"/>
</dbReference>
<gene>
    <name evidence="1" type="primary">g7621</name>
    <name evidence="1" type="ORF">NpPPO83_00007621</name>
</gene>
<keyword evidence="2" id="KW-1185">Reference proteome</keyword>
<proteinExistence type="predicted"/>